<dbReference type="EMBL" id="CP100390">
    <property type="protein sequence ID" value="UZE97968.1"/>
    <property type="molecule type" value="Genomic_DNA"/>
</dbReference>
<dbReference type="InterPro" id="IPR053158">
    <property type="entry name" value="CapK_Type1_Caps_Biosynth"/>
</dbReference>
<reference evidence="1" key="1">
    <citation type="submission" date="2022-06" db="EMBL/GenBank/DDBJ databases">
        <title>Alkalimarinus sp. nov., isolated from gut of a Alitta virens.</title>
        <authorList>
            <person name="Yang A.I."/>
            <person name="Shin N.-R."/>
        </authorList>
    </citation>
    <scope>NUCLEOTIDE SEQUENCE</scope>
    <source>
        <strain evidence="1">A2M4</strain>
    </source>
</reference>
<organism evidence="1 2">
    <name type="scientific">Alkalimarinus alittae</name>
    <dbReference type="NCBI Taxonomy" id="2961619"/>
    <lineage>
        <taxon>Bacteria</taxon>
        <taxon>Pseudomonadati</taxon>
        <taxon>Pseudomonadota</taxon>
        <taxon>Gammaproteobacteria</taxon>
        <taxon>Alteromonadales</taxon>
        <taxon>Alteromonadaceae</taxon>
        <taxon>Alkalimarinus</taxon>
    </lineage>
</organism>
<protein>
    <submittedName>
        <fullName evidence="1">Uncharacterized protein</fullName>
    </submittedName>
</protein>
<sequence>MIETLSRTVFHPLWDIKDNSNKLNHVKALEKSQWLPAETLKAIQWKKLKDTIEYAHQHSPYYRKLFNTIGLTPDDIKTPEDYLRIPVTTKLDIRNNTDQFISEEYTKESLVLAKTGGSTGVSLNLYFDEACQEQRNAAAIRSDRWAGWNLGHKRAALWGNPPTPTTFKQKVRHHLLDRTIYLDTMALNNDSMGAFVAQWHEEKPKSLFGHAHSIYMFAKYVSANNIKDLRPQAIVATSMMLLDHERVLIESVFECKVTNRYGCEEVGLIGCECEQHNGMHLNTDHLYIEFLDDDNQPVPPGKPGKIILTDFNNKGMPLLRYQVEDIGIPSDRKCNCGRGLPLMEGLQGRVADFLKGPNGSLVAGISLVERTLTDIKGLEQIQLVQPELNRIEINRVKGVDYDENTDPLLLKELNSVFGPHIECIINDVTEIAQENNGKYRFSICKV</sequence>
<dbReference type="SUPFAM" id="SSF56801">
    <property type="entry name" value="Acetyl-CoA synthetase-like"/>
    <property type="match status" value="1"/>
</dbReference>
<name>A0ABY6N787_9ALTE</name>
<evidence type="ECO:0000313" key="1">
    <source>
        <dbReference type="EMBL" id="UZE97968.1"/>
    </source>
</evidence>
<dbReference type="RefSeq" id="WP_265049441.1">
    <property type="nucleotide sequence ID" value="NZ_CP100390.1"/>
</dbReference>
<keyword evidence="2" id="KW-1185">Reference proteome</keyword>
<dbReference type="InterPro" id="IPR042099">
    <property type="entry name" value="ANL_N_sf"/>
</dbReference>
<dbReference type="PANTHER" id="PTHR36932:SF1">
    <property type="entry name" value="CAPSULAR POLYSACCHARIDE BIOSYNTHESIS PROTEIN"/>
    <property type="match status" value="1"/>
</dbReference>
<dbReference type="Gene3D" id="3.40.50.12780">
    <property type="entry name" value="N-terminal domain of ligase-like"/>
    <property type="match status" value="1"/>
</dbReference>
<proteinExistence type="predicted"/>
<accession>A0ABY6N787</accession>
<dbReference type="PANTHER" id="PTHR36932">
    <property type="entry name" value="CAPSULAR POLYSACCHARIDE BIOSYNTHESIS PROTEIN"/>
    <property type="match status" value="1"/>
</dbReference>
<dbReference type="Proteomes" id="UP001163739">
    <property type="component" value="Chromosome"/>
</dbReference>
<gene>
    <name evidence="1" type="ORF">NKI27_09610</name>
</gene>
<evidence type="ECO:0000313" key="2">
    <source>
        <dbReference type="Proteomes" id="UP001163739"/>
    </source>
</evidence>